<feature type="signal peptide" evidence="1">
    <location>
        <begin position="1"/>
        <end position="20"/>
    </location>
</feature>
<dbReference type="PROSITE" id="PS51257">
    <property type="entry name" value="PROKAR_LIPOPROTEIN"/>
    <property type="match status" value="1"/>
</dbReference>
<dbReference type="RefSeq" id="WP_181608339.1">
    <property type="nucleotide sequence ID" value="NZ_BAABAM010000001.1"/>
</dbReference>
<evidence type="ECO:0000313" key="3">
    <source>
        <dbReference type="Proteomes" id="UP000530928"/>
    </source>
</evidence>
<dbReference type="Proteomes" id="UP000530928">
    <property type="component" value="Unassembled WGS sequence"/>
</dbReference>
<dbReference type="AlphaFoldDB" id="A0A7W0CE98"/>
<protein>
    <recommendedName>
        <fullName evidence="4">Lipoprotein</fullName>
    </recommendedName>
</protein>
<reference evidence="2 3" key="1">
    <citation type="submission" date="2020-07" db="EMBL/GenBank/DDBJ databases">
        <title>Genomic Encyclopedia of Type Strains, Phase IV (KMG-IV): sequencing the most valuable type-strain genomes for metagenomic binning, comparative biology and taxonomic classification.</title>
        <authorList>
            <person name="Goeker M."/>
        </authorList>
    </citation>
    <scope>NUCLEOTIDE SEQUENCE [LARGE SCALE GENOMIC DNA]</scope>
    <source>
        <strain evidence="2 3">DSM 45533</strain>
    </source>
</reference>
<name>A0A7W0CE98_9ACTN</name>
<gene>
    <name evidence="2" type="ORF">HNR30_000892</name>
</gene>
<evidence type="ECO:0000313" key="2">
    <source>
        <dbReference type="EMBL" id="MBA2889557.1"/>
    </source>
</evidence>
<sequence length="189" mass="21092">MRALFCAFLAFATLAACSTAQEPPSRPSNPLLRAELLKMLDEDQLTRTAEVTDEQFDRVEKANTARMKQVLDQYGWPGWAMVGKDGSTAAWALVQHADLDPDFQRRGLGLLRKAVEAGDASKGDLAYLTDRVRVKDNKPQVYGTQWETDAQGKWKPQIGIENEAEVDKRRAEAGLRPLAEYLKELQGIS</sequence>
<dbReference type="EMBL" id="JACDUR010000001">
    <property type="protein sequence ID" value="MBA2889557.1"/>
    <property type="molecule type" value="Genomic_DNA"/>
</dbReference>
<comment type="caution">
    <text evidence="2">The sequence shown here is derived from an EMBL/GenBank/DDBJ whole genome shotgun (WGS) entry which is preliminary data.</text>
</comment>
<dbReference type="InterPro" id="IPR046732">
    <property type="entry name" value="DUF6624"/>
</dbReference>
<evidence type="ECO:0000256" key="1">
    <source>
        <dbReference type="SAM" id="SignalP"/>
    </source>
</evidence>
<evidence type="ECO:0008006" key="4">
    <source>
        <dbReference type="Google" id="ProtNLM"/>
    </source>
</evidence>
<proteinExistence type="predicted"/>
<keyword evidence="3" id="KW-1185">Reference proteome</keyword>
<organism evidence="2 3">
    <name type="scientific">Nonomuraea soli</name>
    <dbReference type="NCBI Taxonomy" id="1032476"/>
    <lineage>
        <taxon>Bacteria</taxon>
        <taxon>Bacillati</taxon>
        <taxon>Actinomycetota</taxon>
        <taxon>Actinomycetes</taxon>
        <taxon>Streptosporangiales</taxon>
        <taxon>Streptosporangiaceae</taxon>
        <taxon>Nonomuraea</taxon>
    </lineage>
</organism>
<feature type="chain" id="PRO_5031121718" description="Lipoprotein" evidence="1">
    <location>
        <begin position="21"/>
        <end position="189"/>
    </location>
</feature>
<keyword evidence="1" id="KW-0732">Signal</keyword>
<accession>A0A7W0CE98</accession>
<dbReference type="Pfam" id="PF20329">
    <property type="entry name" value="DUF6624"/>
    <property type="match status" value="1"/>
</dbReference>